<dbReference type="InterPro" id="IPR034015">
    <property type="entry name" value="M1_LTA4H"/>
</dbReference>
<name>A0ABX0X8L4_9BACT</name>
<dbReference type="Proteomes" id="UP000770785">
    <property type="component" value="Unassembled WGS sequence"/>
</dbReference>
<reference evidence="3 4" key="1">
    <citation type="submission" date="2020-03" db="EMBL/GenBank/DDBJ databases">
        <title>Genomic Encyclopedia of Type Strains, Phase IV (KMG-IV): sequencing the most valuable type-strain genomes for metagenomic binning, comparative biology and taxonomic classification.</title>
        <authorList>
            <person name="Goeker M."/>
        </authorList>
    </citation>
    <scope>NUCLEOTIDE SEQUENCE [LARGE SCALE GENOMIC DNA]</scope>
    <source>
        <strain evidence="3 4">DSM 105096</strain>
    </source>
</reference>
<gene>
    <name evidence="3" type="ORF">GGR27_000807</name>
</gene>
<dbReference type="EMBL" id="JAATJH010000001">
    <property type="protein sequence ID" value="NJC25326.1"/>
    <property type="molecule type" value="Genomic_DNA"/>
</dbReference>
<dbReference type="PANTHER" id="PTHR45726:SF3">
    <property type="entry name" value="LEUKOTRIENE A-4 HYDROLASE"/>
    <property type="match status" value="1"/>
</dbReference>
<dbReference type="InterPro" id="IPR027268">
    <property type="entry name" value="Peptidase_M4/M1_CTD_sf"/>
</dbReference>
<organism evidence="3 4">
    <name type="scientific">Neolewinella antarctica</name>
    <dbReference type="NCBI Taxonomy" id="442734"/>
    <lineage>
        <taxon>Bacteria</taxon>
        <taxon>Pseudomonadati</taxon>
        <taxon>Bacteroidota</taxon>
        <taxon>Saprospiria</taxon>
        <taxon>Saprospirales</taxon>
        <taxon>Lewinellaceae</taxon>
        <taxon>Neolewinella</taxon>
    </lineage>
</organism>
<dbReference type="InterPro" id="IPR014782">
    <property type="entry name" value="Peptidase_M1_dom"/>
</dbReference>
<proteinExistence type="predicted"/>
<feature type="chain" id="PRO_5045892910" description="Peptidase M1 membrane alanine aminopeptidase domain-containing protein" evidence="1">
    <location>
        <begin position="24"/>
        <end position="616"/>
    </location>
</feature>
<evidence type="ECO:0000259" key="2">
    <source>
        <dbReference type="Pfam" id="PF01433"/>
    </source>
</evidence>
<protein>
    <recommendedName>
        <fullName evidence="2">Peptidase M1 membrane alanine aminopeptidase domain-containing protein</fullName>
    </recommendedName>
</protein>
<dbReference type="PANTHER" id="PTHR45726">
    <property type="entry name" value="LEUKOTRIENE A-4 HYDROLASE"/>
    <property type="match status" value="1"/>
</dbReference>
<keyword evidence="1" id="KW-0732">Signal</keyword>
<dbReference type="Pfam" id="PF01433">
    <property type="entry name" value="Peptidase_M1"/>
    <property type="match status" value="1"/>
</dbReference>
<dbReference type="RefSeq" id="WP_168036082.1">
    <property type="nucleotide sequence ID" value="NZ_JAATJH010000001.1"/>
</dbReference>
<evidence type="ECO:0000313" key="4">
    <source>
        <dbReference type="Proteomes" id="UP000770785"/>
    </source>
</evidence>
<dbReference type="CDD" id="cd09604">
    <property type="entry name" value="M1_APN_like"/>
    <property type="match status" value="1"/>
</dbReference>
<dbReference type="Gene3D" id="1.10.390.10">
    <property type="entry name" value="Neutral Protease Domain 2"/>
    <property type="match status" value="1"/>
</dbReference>
<sequence length="616" mass="70758">MKVHFTTFVACLLLTSLSAPLLAQPDRWQQAVDYTMTVDMDVKTNQYAGTQDLVYTNNSPDTLNRVFYHLYFNAFQPGSMMDVRNLTLPDADARVAERISQLTPEEVGYIKVGSLTQNGKEVRHETVGTVLEVELAEPILPNTSATFAMTWDAQVPLQVRRSGRDNKEGIEYSMAQWYPKMAEYDYQGWHANPYVGREFYSVWGDFDVTINIDRDYVVGGTGYLQNPAEIGYGYAPDPKRRPRTISYHFKAPNVGDFMWAADPDYVHTSLQRADGMTMNFFVQPGEKTTTNWENLPRVMDEAFGFINEHYGQYPYDQYSFIQGGDGGMEYSMATLITGERSFPSLVGVSVHELMHSWYQAMMGTNEALHPWMDEGFTSWASNEVMNHLKTKGLLGELEPTDNPHAGTYSSLRGFRGSGMQEPLSTHSDHYATNAAYGVASYVNGSVFLEQLRYIVGEEDFECTMKRYYYDWRFKHPNPNDFIRVAEKCSGLELDWYKEYWVNSTNYPDYVMKDVDGEEGAAIIQLEKKGRMPMPLEIKVTKKDGSEMWYYTAPQIMRGTKKKPAYAANWTVLEDWPWTNPTYEFRVDYPKGDIERVEINPTGRMYEDDVENNVWND</sequence>
<evidence type="ECO:0000256" key="1">
    <source>
        <dbReference type="SAM" id="SignalP"/>
    </source>
</evidence>
<keyword evidence="4" id="KW-1185">Reference proteome</keyword>
<comment type="caution">
    <text evidence="3">The sequence shown here is derived from an EMBL/GenBank/DDBJ whole genome shotgun (WGS) entry which is preliminary data.</text>
</comment>
<dbReference type="SUPFAM" id="SSF55486">
    <property type="entry name" value="Metalloproteases ('zincins'), catalytic domain"/>
    <property type="match status" value="1"/>
</dbReference>
<feature type="domain" description="Peptidase M1 membrane alanine aminopeptidase" evidence="2">
    <location>
        <begin position="344"/>
        <end position="500"/>
    </location>
</feature>
<accession>A0ABX0X8L4</accession>
<feature type="signal peptide" evidence="1">
    <location>
        <begin position="1"/>
        <end position="23"/>
    </location>
</feature>
<evidence type="ECO:0000313" key="3">
    <source>
        <dbReference type="EMBL" id="NJC25326.1"/>
    </source>
</evidence>